<dbReference type="EMBL" id="JAFEUO010000002">
    <property type="protein sequence ID" value="MBM7082763.1"/>
    <property type="molecule type" value="Genomic_DNA"/>
</dbReference>
<evidence type="ECO:0000313" key="2">
    <source>
        <dbReference type="Proteomes" id="UP000809587"/>
    </source>
</evidence>
<gene>
    <name evidence="1" type="ORF">JQN84_09475</name>
</gene>
<accession>A0ABS2J898</accession>
<dbReference type="RefSeq" id="WP_204957957.1">
    <property type="nucleotide sequence ID" value="NZ_JAFEUO010000002.1"/>
</dbReference>
<proteinExistence type="predicted"/>
<protein>
    <submittedName>
        <fullName evidence="1">Uncharacterized protein</fullName>
    </submittedName>
</protein>
<evidence type="ECO:0000313" key="1">
    <source>
        <dbReference type="EMBL" id="MBM7082763.1"/>
    </source>
</evidence>
<reference evidence="1 2" key="1">
    <citation type="submission" date="2021-02" db="EMBL/GenBank/DDBJ databases">
        <authorList>
            <person name="Lee D.-H."/>
        </authorList>
    </citation>
    <scope>NUCLEOTIDE SEQUENCE [LARGE SCALE GENOMIC DNA]</scope>
    <source>
        <strain evidence="1 2">MMS20-R2-29</strain>
    </source>
</reference>
<keyword evidence="2" id="KW-1185">Reference proteome</keyword>
<name>A0ABS2J898_9ACTN</name>
<organism evidence="1 2">
    <name type="scientific">Micromonospora humidisoli</name>
    <dbReference type="NCBI Taxonomy" id="2807622"/>
    <lineage>
        <taxon>Bacteria</taxon>
        <taxon>Bacillati</taxon>
        <taxon>Actinomycetota</taxon>
        <taxon>Actinomycetes</taxon>
        <taxon>Micromonosporales</taxon>
        <taxon>Micromonosporaceae</taxon>
        <taxon>Micromonospora</taxon>
    </lineage>
</organism>
<sequence>MATGNSASRLAAILEQVRQQPKRAAIEVWMEIFGVPDRLGVLQSSADLARLVDQMEAEVRALPEDEDPDHLLAFLPQIRNVVDGLLYVGNVHMNHFVDQVTGEMIYSVGVCARALRRNGHSEPTLSEDSSNQLVEDVRSVIDAVVASDLPEDLKELLVDRLRGVEAALLSVRIGGYANVEKALDALTFGAVRATKPDSEERAQVGGWLSRLWGKLGEHAQGAEAIAATAASTAEVVKAITGG</sequence>
<comment type="caution">
    <text evidence="1">The sequence shown here is derived from an EMBL/GenBank/DDBJ whole genome shotgun (WGS) entry which is preliminary data.</text>
</comment>
<dbReference type="Proteomes" id="UP000809587">
    <property type="component" value="Unassembled WGS sequence"/>
</dbReference>